<protein>
    <submittedName>
        <fullName evidence="1">Uncharacterized protein</fullName>
    </submittedName>
</protein>
<dbReference type="AlphaFoldDB" id="A0A7X6BPE7"/>
<proteinExistence type="predicted"/>
<dbReference type="EMBL" id="JAATJM010000002">
    <property type="protein sequence ID" value="NJC41899.1"/>
    <property type="molecule type" value="Genomic_DNA"/>
</dbReference>
<dbReference type="RefSeq" id="WP_168047722.1">
    <property type="nucleotide sequence ID" value="NZ_JAATJM010000002.1"/>
</dbReference>
<dbReference type="Proteomes" id="UP000587415">
    <property type="component" value="Unassembled WGS sequence"/>
</dbReference>
<accession>A0A7X6BPE7</accession>
<name>A0A7X6BPE7_9CAUL</name>
<comment type="caution">
    <text evidence="1">The sequence shown here is derived from an EMBL/GenBank/DDBJ whole genome shotgun (WGS) entry which is preliminary data.</text>
</comment>
<evidence type="ECO:0000313" key="1">
    <source>
        <dbReference type="EMBL" id="NJC41899.1"/>
    </source>
</evidence>
<reference evidence="1 2" key="1">
    <citation type="submission" date="2020-03" db="EMBL/GenBank/DDBJ databases">
        <title>Genomic Encyclopedia of Type Strains, Phase IV (KMG-IV): sequencing the most valuable type-strain genomes for metagenomic binning, comparative biology and taxonomic classification.</title>
        <authorList>
            <person name="Goeker M."/>
        </authorList>
    </citation>
    <scope>NUCLEOTIDE SEQUENCE [LARGE SCALE GENOMIC DNA]</scope>
    <source>
        <strain evidence="1 2">DSM 4736</strain>
    </source>
</reference>
<evidence type="ECO:0000313" key="2">
    <source>
        <dbReference type="Proteomes" id="UP000587415"/>
    </source>
</evidence>
<organism evidence="1 2">
    <name type="scientific">Brevundimonas alba</name>
    <dbReference type="NCBI Taxonomy" id="74314"/>
    <lineage>
        <taxon>Bacteria</taxon>
        <taxon>Pseudomonadati</taxon>
        <taxon>Pseudomonadota</taxon>
        <taxon>Alphaproteobacteria</taxon>
        <taxon>Caulobacterales</taxon>
        <taxon>Caulobacteraceae</taxon>
        <taxon>Brevundimonas</taxon>
    </lineage>
</organism>
<keyword evidence="2" id="KW-1185">Reference proteome</keyword>
<gene>
    <name evidence="1" type="ORF">GGQ87_002194</name>
</gene>
<sequence>MRWAAVVLAFATIVSVIGVSSEVRAACERYPTVGEEFAASDFVFIGRVTSGRMDWSTTEPGEFSGVEYVVQPLKTFKGEPPTEILLYSENSSGRFPMMVAGWYLLFVGPAYEMGFAEETRRERAVSVCGHSFPLLTVPMAFEPFPTELTFGQAMSLAPAPD</sequence>